<dbReference type="SUPFAM" id="SSF46565">
    <property type="entry name" value="Chaperone J-domain"/>
    <property type="match status" value="1"/>
</dbReference>
<dbReference type="GO" id="GO:0051787">
    <property type="term" value="F:misfolded protein binding"/>
    <property type="evidence" value="ECO:0007669"/>
    <property type="project" value="TreeGrafter"/>
</dbReference>
<dbReference type="PROSITE" id="PS50076">
    <property type="entry name" value="DNAJ_2"/>
    <property type="match status" value="1"/>
</dbReference>
<dbReference type="SMART" id="SM00271">
    <property type="entry name" value="DnaJ"/>
    <property type="match status" value="1"/>
</dbReference>
<name>Q7XZ62_GRIJA</name>
<dbReference type="PANTHER" id="PTHR44360:SF1">
    <property type="entry name" value="DNAJ HOMOLOG SUBFAMILY B MEMBER 9"/>
    <property type="match status" value="1"/>
</dbReference>
<protein>
    <submittedName>
        <fullName evidence="3">DnaJ protein</fullName>
    </submittedName>
</protein>
<organism evidence="3">
    <name type="scientific">Griffithsia japonica</name>
    <name type="common">Red alga</name>
    <dbReference type="NCBI Taxonomy" id="83288"/>
    <lineage>
        <taxon>Eukaryota</taxon>
        <taxon>Rhodophyta</taxon>
        <taxon>Florideophyceae</taxon>
        <taxon>Rhodymeniophycidae</taxon>
        <taxon>Ceramiales</taxon>
        <taxon>Ceramiaceae</taxon>
        <taxon>Griffithsia</taxon>
    </lineage>
</organism>
<dbReference type="PRINTS" id="PR00625">
    <property type="entry name" value="JDOMAIN"/>
</dbReference>
<evidence type="ECO:0000313" key="3">
    <source>
        <dbReference type="EMBL" id="AAM93962.1"/>
    </source>
</evidence>
<dbReference type="Pfam" id="PF00226">
    <property type="entry name" value="DnaJ"/>
    <property type="match status" value="1"/>
</dbReference>
<dbReference type="PROSITE" id="PS00636">
    <property type="entry name" value="DNAJ_1"/>
    <property type="match status" value="1"/>
</dbReference>
<evidence type="ECO:0000259" key="2">
    <source>
        <dbReference type="PROSITE" id="PS50076"/>
    </source>
</evidence>
<dbReference type="GO" id="GO:0051087">
    <property type="term" value="F:protein-folding chaperone binding"/>
    <property type="evidence" value="ECO:0007669"/>
    <property type="project" value="TreeGrafter"/>
</dbReference>
<sequence>MDGMGGRRRKVDNSKYYELLGVAKDSSSSQIKKAYRKLAMTHHPDKGGDEERFKEITTAFEVLNDDDKRQIYDEYGEGRPS</sequence>
<accession>Q7XZ62</accession>
<evidence type="ECO:0000256" key="1">
    <source>
        <dbReference type="ARBA" id="ARBA00023186"/>
    </source>
</evidence>
<dbReference type="Gene3D" id="1.10.287.110">
    <property type="entry name" value="DnaJ domain"/>
    <property type="match status" value="1"/>
</dbReference>
<reference evidence="3" key="1">
    <citation type="submission" date="2002-06" db="EMBL/GenBank/DDBJ databases">
        <authorList>
            <person name="Liu C.L."/>
            <person name="Lee Y.K."/>
            <person name="Lee H.K."/>
        </authorList>
    </citation>
    <scope>NUCLEOTIDE SEQUENCE</scope>
</reference>
<feature type="domain" description="J" evidence="2">
    <location>
        <begin position="15"/>
        <end position="76"/>
    </location>
</feature>
<dbReference type="GO" id="GO:0036503">
    <property type="term" value="P:ERAD pathway"/>
    <property type="evidence" value="ECO:0007669"/>
    <property type="project" value="TreeGrafter"/>
</dbReference>
<dbReference type="InterPro" id="IPR001623">
    <property type="entry name" value="DnaJ_domain"/>
</dbReference>
<dbReference type="EMBL" id="AY123090">
    <property type="protein sequence ID" value="AAM93962.1"/>
    <property type="molecule type" value="mRNA"/>
</dbReference>
<dbReference type="AlphaFoldDB" id="Q7XZ62"/>
<dbReference type="InterPro" id="IPR036869">
    <property type="entry name" value="J_dom_sf"/>
</dbReference>
<keyword evidence="1" id="KW-0143">Chaperone</keyword>
<proteinExistence type="evidence at transcript level"/>
<dbReference type="PANTHER" id="PTHR44360">
    <property type="entry name" value="DNAJ HOMOLOG SUBFAMILY B MEMBER 9"/>
    <property type="match status" value="1"/>
</dbReference>
<dbReference type="GO" id="GO:0005783">
    <property type="term" value="C:endoplasmic reticulum"/>
    <property type="evidence" value="ECO:0007669"/>
    <property type="project" value="TreeGrafter"/>
</dbReference>
<dbReference type="InterPro" id="IPR018253">
    <property type="entry name" value="DnaJ_domain_CS"/>
</dbReference>
<dbReference type="InterPro" id="IPR051948">
    <property type="entry name" value="Hsp70_co-chaperone_J-domain"/>
</dbReference>
<dbReference type="CDD" id="cd06257">
    <property type="entry name" value="DnaJ"/>
    <property type="match status" value="1"/>
</dbReference>